<evidence type="ECO:0000313" key="2">
    <source>
        <dbReference type="Proteomes" id="UP000074914"/>
    </source>
</evidence>
<name>A0ABM5Z6E0_9BURK</name>
<proteinExistence type="predicted"/>
<protein>
    <submittedName>
        <fullName evidence="1">Uncharacterized protein</fullName>
    </submittedName>
</protein>
<organism evidence="1 2">
    <name type="scientific">Collimonas pratensis</name>
    <dbReference type="NCBI Taxonomy" id="279113"/>
    <lineage>
        <taxon>Bacteria</taxon>
        <taxon>Pseudomonadati</taxon>
        <taxon>Pseudomonadota</taxon>
        <taxon>Betaproteobacteria</taxon>
        <taxon>Burkholderiales</taxon>
        <taxon>Oxalobacteraceae</taxon>
        <taxon>Collimonas</taxon>
    </lineage>
</organism>
<dbReference type="Proteomes" id="UP000074914">
    <property type="component" value="Chromosome"/>
</dbReference>
<keyword evidence="2" id="KW-1185">Reference proteome</keyword>
<sequence length="52" mass="5639">MEVPAALFASCAGIRGTPIFFHYRAALCKQWVSFLRVIPATGFTSAASLDFT</sequence>
<gene>
    <name evidence="1" type="ORF">CPter291_2439</name>
</gene>
<evidence type="ECO:0000313" key="1">
    <source>
        <dbReference type="EMBL" id="AMP14696.1"/>
    </source>
</evidence>
<accession>A0ABM5Z6E0</accession>
<reference evidence="1 2" key="1">
    <citation type="submission" date="2015-11" db="EMBL/GenBank/DDBJ databases">
        <title>Exploring the genomic traits of fungus-feeding bacterial genus Collimonas.</title>
        <authorList>
            <person name="Song C."/>
            <person name="Schmidt R."/>
            <person name="de Jager V."/>
            <person name="Krzyzanowska D."/>
            <person name="Jongedijk E."/>
            <person name="Cankar K."/>
            <person name="Beekwilder J."/>
            <person name="van Veen A."/>
            <person name="de Boer W."/>
            <person name="van Veen J.A."/>
            <person name="Garbeva P."/>
        </authorList>
    </citation>
    <scope>NUCLEOTIDE SEQUENCE [LARGE SCALE GENOMIC DNA]</scope>
    <source>
        <strain evidence="1 2">Ter291</strain>
    </source>
</reference>
<dbReference type="EMBL" id="CP013236">
    <property type="protein sequence ID" value="AMP14696.1"/>
    <property type="molecule type" value="Genomic_DNA"/>
</dbReference>